<accession>A0A261W805</accession>
<protein>
    <submittedName>
        <fullName evidence="3">ABC transporter substrate-binding protein</fullName>
    </submittedName>
</protein>
<keyword evidence="2" id="KW-0732">Signal</keyword>
<evidence type="ECO:0000256" key="2">
    <source>
        <dbReference type="SAM" id="SignalP"/>
    </source>
</evidence>
<dbReference type="AlphaFoldDB" id="A0A261W805"/>
<reference evidence="4" key="1">
    <citation type="submission" date="2017-05" db="EMBL/GenBank/DDBJ databases">
        <title>Complete and WGS of Bordetella genogroups.</title>
        <authorList>
            <person name="Spilker T."/>
            <person name="Lipuma J."/>
        </authorList>
    </citation>
    <scope>NUCLEOTIDE SEQUENCE [LARGE SCALE GENOMIC DNA]</scope>
    <source>
        <strain evidence="4">AU8256</strain>
    </source>
</reference>
<gene>
    <name evidence="3" type="ORF">CAL24_01085</name>
</gene>
<dbReference type="Gene3D" id="3.40.190.150">
    <property type="entry name" value="Bordetella uptake gene, domain 1"/>
    <property type="match status" value="1"/>
</dbReference>
<dbReference type="Proteomes" id="UP000215633">
    <property type="component" value="Unassembled WGS sequence"/>
</dbReference>
<organism evidence="3 4">
    <name type="scientific">Bordetella genomosp. 2</name>
    <dbReference type="NCBI Taxonomy" id="1983456"/>
    <lineage>
        <taxon>Bacteria</taxon>
        <taxon>Pseudomonadati</taxon>
        <taxon>Pseudomonadota</taxon>
        <taxon>Betaproteobacteria</taxon>
        <taxon>Burkholderiales</taxon>
        <taxon>Alcaligenaceae</taxon>
        <taxon>Bordetella</taxon>
    </lineage>
</organism>
<keyword evidence="4" id="KW-1185">Reference proteome</keyword>
<name>A0A261W805_9BORD</name>
<proteinExistence type="inferred from homology"/>
<dbReference type="PANTHER" id="PTHR42928:SF5">
    <property type="entry name" value="BLR1237 PROTEIN"/>
    <property type="match status" value="1"/>
</dbReference>
<dbReference type="PIRSF" id="PIRSF017082">
    <property type="entry name" value="YflP"/>
    <property type="match status" value="1"/>
</dbReference>
<dbReference type="InterPro" id="IPR005064">
    <property type="entry name" value="BUG"/>
</dbReference>
<dbReference type="CDD" id="cd07012">
    <property type="entry name" value="PBP2_Bug_TTT"/>
    <property type="match status" value="1"/>
</dbReference>
<dbReference type="SUPFAM" id="SSF53850">
    <property type="entry name" value="Periplasmic binding protein-like II"/>
    <property type="match status" value="1"/>
</dbReference>
<comment type="caution">
    <text evidence="3">The sequence shown here is derived from an EMBL/GenBank/DDBJ whole genome shotgun (WGS) entry which is preliminary data.</text>
</comment>
<dbReference type="RefSeq" id="WP_028353660.1">
    <property type="nucleotide sequence ID" value="NZ_NEVT01000002.1"/>
</dbReference>
<comment type="similarity">
    <text evidence="1">Belongs to the UPF0065 (bug) family.</text>
</comment>
<dbReference type="PANTHER" id="PTHR42928">
    <property type="entry name" value="TRICARBOXYLATE-BINDING PROTEIN"/>
    <property type="match status" value="1"/>
</dbReference>
<dbReference type="EMBL" id="NEVT01000002">
    <property type="protein sequence ID" value="OZI82504.1"/>
    <property type="molecule type" value="Genomic_DNA"/>
</dbReference>
<evidence type="ECO:0000313" key="4">
    <source>
        <dbReference type="Proteomes" id="UP000215633"/>
    </source>
</evidence>
<sequence length="330" mass="34662">MFHDAFLRITLACAGLACAVATVPAHAQSRAPLPGVPTITVGFAPGGAADTTARIYAEALRSQGFEKVLVDNRPGASGRIALNAVKAAAPDGLTMYLGGSPLFTIFPLTYKNLNYDADKDLRPVALLVEIPTAVVAGAAAPYDSMADYVKWARQQGKPTTLGVASLGSSGHLGALALNKSQGLQIEPVAYRGAAPMLVDVASGQVSAGWDAVASMMPLYQSKKIKFLGISGAKRLEALPEVPTIDEQGFPEYRAATSWYGIFVPAQTPANVVAALESAFLKASESPELRRRLLDAGLVVAPATAAETARRIVQERKQWEPTVSASGIEME</sequence>
<dbReference type="Gene3D" id="3.40.190.10">
    <property type="entry name" value="Periplasmic binding protein-like II"/>
    <property type="match status" value="1"/>
</dbReference>
<dbReference type="Pfam" id="PF03401">
    <property type="entry name" value="TctC"/>
    <property type="match status" value="1"/>
</dbReference>
<dbReference type="InterPro" id="IPR042100">
    <property type="entry name" value="Bug_dom1"/>
</dbReference>
<feature type="chain" id="PRO_5011972251" evidence="2">
    <location>
        <begin position="28"/>
        <end position="330"/>
    </location>
</feature>
<feature type="signal peptide" evidence="2">
    <location>
        <begin position="1"/>
        <end position="27"/>
    </location>
</feature>
<evidence type="ECO:0000256" key="1">
    <source>
        <dbReference type="ARBA" id="ARBA00006987"/>
    </source>
</evidence>
<evidence type="ECO:0000313" key="3">
    <source>
        <dbReference type="EMBL" id="OZI82504.1"/>
    </source>
</evidence>